<dbReference type="GO" id="GO:0070336">
    <property type="term" value="F:flap-structured DNA binding"/>
    <property type="evidence" value="ECO:0007669"/>
    <property type="project" value="TreeGrafter"/>
</dbReference>
<protein>
    <submittedName>
        <fullName evidence="2">LALA0S04e09736g1_1</fullName>
    </submittedName>
</protein>
<dbReference type="STRING" id="1245769.A0A0C7N6L4"/>
<dbReference type="SUPFAM" id="SSF53098">
    <property type="entry name" value="Ribonuclease H-like"/>
    <property type="match status" value="1"/>
</dbReference>
<dbReference type="GO" id="GO:0000403">
    <property type="term" value="F:Y-form DNA binding"/>
    <property type="evidence" value="ECO:0007669"/>
    <property type="project" value="TreeGrafter"/>
</dbReference>
<dbReference type="OrthoDB" id="5552842at2759"/>
<sequence length="350" mass="39762">MRTRNVLNTVLDGVDHFCRKSDNKTLKKLAVSIGSQLGTTKSSMRYNILHQCELLQQLAEVRKTRGKLEITAIDIGLENFAYSRLSWNGVGKLPELKEWNKIRLTGLEKEPETVKTLFTPKFLTEIGQNLTNILTQAAPDFFVIERQRTRTLGSAAVPDPILKANALEHVLFMGLKSKNFYVNGLEYLVESSDPRRMTDYWCQLIPIHSLAKPNNGLETTSTAPKLKSSTFSKILKIALVRSMLQQQGSDKFTISSRLWERFAEYKPRKKYDLFEALQLGETAGAPKQDDLADCLLHGLAWLEWLRNYEELASLVITSERGPTGLEAFNEFNNLKLRSRAEYAKTCISEL</sequence>
<dbReference type="GO" id="GO:0005739">
    <property type="term" value="C:mitochondrion"/>
    <property type="evidence" value="ECO:0007669"/>
    <property type="project" value="TreeGrafter"/>
</dbReference>
<accession>A0A0C7N6L4</accession>
<feature type="domain" description="Mitochondrial resolvase Ydc2 catalytic" evidence="1">
    <location>
        <begin position="70"/>
        <end position="311"/>
    </location>
</feature>
<evidence type="ECO:0000313" key="3">
    <source>
        <dbReference type="Proteomes" id="UP000054304"/>
    </source>
</evidence>
<evidence type="ECO:0000259" key="1">
    <source>
        <dbReference type="Pfam" id="PF09159"/>
    </source>
</evidence>
<dbReference type="PANTHER" id="PTHR28072:SF1">
    <property type="entry name" value="CRUCIFORM CUTTING ENDONUCLEASE 1, MITOCHONDRIAL-RELATED"/>
    <property type="match status" value="1"/>
</dbReference>
<dbReference type="HOGENOM" id="CLU_055501_0_0_1"/>
<dbReference type="InterPro" id="IPR015242">
    <property type="entry name" value="Ydc2_cat"/>
</dbReference>
<dbReference type="Pfam" id="PF09159">
    <property type="entry name" value="Ydc2-catalyt"/>
    <property type="match status" value="1"/>
</dbReference>
<proteinExistence type="predicted"/>
<dbReference type="GeneID" id="34685639"/>
<dbReference type="CDD" id="cd16963">
    <property type="entry name" value="CCE1"/>
    <property type="match status" value="1"/>
</dbReference>
<gene>
    <name evidence="2" type="ORF">LALA0_S04e09736g</name>
</gene>
<dbReference type="Proteomes" id="UP000054304">
    <property type="component" value="Unassembled WGS sequence"/>
</dbReference>
<dbReference type="AlphaFoldDB" id="A0A0C7N6L4"/>
<keyword evidence="3" id="KW-1185">Reference proteome</keyword>
<dbReference type="Gene3D" id="3.30.420.10">
    <property type="entry name" value="Ribonuclease H-like superfamily/Ribonuclease H"/>
    <property type="match status" value="1"/>
</dbReference>
<dbReference type="GO" id="GO:0004520">
    <property type="term" value="F:DNA endonuclease activity"/>
    <property type="evidence" value="ECO:0007669"/>
    <property type="project" value="TreeGrafter"/>
</dbReference>
<dbReference type="InterPro" id="IPR036397">
    <property type="entry name" value="RNaseH_sf"/>
</dbReference>
<dbReference type="GO" id="GO:0000402">
    <property type="term" value="F:crossed form four-way junction DNA binding"/>
    <property type="evidence" value="ECO:0007669"/>
    <property type="project" value="TreeGrafter"/>
</dbReference>
<dbReference type="InterPro" id="IPR012337">
    <property type="entry name" value="RNaseH-like_sf"/>
</dbReference>
<name>A0A0C7N6L4_9SACH</name>
<dbReference type="InterPro" id="IPR039197">
    <property type="entry name" value="Mrs1/Cce1"/>
</dbReference>
<evidence type="ECO:0000313" key="2">
    <source>
        <dbReference type="EMBL" id="CEP62184.1"/>
    </source>
</evidence>
<reference evidence="2 3" key="1">
    <citation type="submission" date="2014-12" db="EMBL/GenBank/DDBJ databases">
        <authorList>
            <person name="Neuveglise Cecile"/>
        </authorList>
    </citation>
    <scope>NUCLEOTIDE SEQUENCE [LARGE SCALE GENOMIC DNA]</scope>
    <source>
        <strain evidence="2 3">CBS 12615</strain>
    </source>
</reference>
<dbReference type="EMBL" id="LN736363">
    <property type="protein sequence ID" value="CEP62184.1"/>
    <property type="molecule type" value="Genomic_DNA"/>
</dbReference>
<dbReference type="RefSeq" id="XP_022628414.1">
    <property type="nucleotide sequence ID" value="XM_022773006.1"/>
</dbReference>
<dbReference type="PANTHER" id="PTHR28072">
    <property type="entry name" value="CRUCIFORM CUTTING ENDONUCLEASE 1, MITOCHONDRIAL-RELATED"/>
    <property type="match status" value="1"/>
</dbReference>
<organism evidence="2 3">
    <name type="scientific">Lachancea lanzarotensis</name>
    <dbReference type="NCBI Taxonomy" id="1245769"/>
    <lineage>
        <taxon>Eukaryota</taxon>
        <taxon>Fungi</taxon>
        <taxon>Dikarya</taxon>
        <taxon>Ascomycota</taxon>
        <taxon>Saccharomycotina</taxon>
        <taxon>Saccharomycetes</taxon>
        <taxon>Saccharomycetales</taxon>
        <taxon>Saccharomycetaceae</taxon>
        <taxon>Lachancea</taxon>
    </lineage>
</organism>